<dbReference type="InterPro" id="IPR001173">
    <property type="entry name" value="Glyco_trans_2-like"/>
</dbReference>
<keyword evidence="10 12" id="KW-1133">Transmembrane helix</keyword>
<dbReference type="InterPro" id="IPR050321">
    <property type="entry name" value="Glycosyltr_2/OpgH_subfam"/>
</dbReference>
<dbReference type="InterPro" id="IPR029044">
    <property type="entry name" value="Nucleotide-diphossugar_trans"/>
</dbReference>
<dbReference type="Proteomes" id="UP001595579">
    <property type="component" value="Unassembled WGS sequence"/>
</dbReference>
<dbReference type="Pfam" id="PF13632">
    <property type="entry name" value="Glyco_trans_2_3"/>
    <property type="match status" value="1"/>
</dbReference>
<keyword evidence="7 14" id="KW-0328">Glycosyltransferase</keyword>
<feature type="transmembrane region" description="Helical" evidence="12">
    <location>
        <begin position="434"/>
        <end position="459"/>
    </location>
</feature>
<dbReference type="CDD" id="cd04191">
    <property type="entry name" value="Glucan_BSP_MdoH"/>
    <property type="match status" value="1"/>
</dbReference>
<comment type="subcellular location">
    <subcellularLocation>
        <location evidence="1">Cell inner membrane</location>
        <topology evidence="1">Multi-pass membrane protein</topology>
    </subcellularLocation>
</comment>
<feature type="transmembrane region" description="Helical" evidence="12">
    <location>
        <begin position="27"/>
        <end position="48"/>
    </location>
</feature>
<sequence length="645" mass="71754">MYGTRTNSARPTTSASADIPGQRCRRLIFTLLVLSSTVLGAWAMFQILHVGGITPLQGVILVLFTITFTWIVIAFWTALIGFILQLAQRDPLTLSRRDAESRSAPPDDHRTALVMPIFNEDPQRVVSGLEQTCRSLLDESVTAGNFEAFILSDTTDAEIARQEETAVAALQQRFEGRMAVHYRRREFNHGRKAGNLAEFCRRWGQRYEFLVVLDADSIMGGRTLVSLVRAMQDSPRTGLIQTVPIPIRQNTIFGRFQQFAAALYSPMLATGQSFWQGDAANYWGHNAILRTRAFMACCGLPELSGRPPLGGEILSHDFVEAALMRRAGWQVRLDTAIVDSFEEMPGNLLDFAKRDRRWTQGNLQHLRLLGGRGLHTMSRLHFLFGALAYVSSVLWGLMLAVSTVEAVGRALNTHRFFSDSYQLFPNWPLPTPGLVLPLLAITIALLLLPKVLGILLAWGQRPAAFGGKARLLASALLEIVFAVLIAPIMMAFHSLFVLGVLSGYNVTWSPQVREGRTVPWRKALRHTWAAILIGAIWAGSTYELAPMFFWWLVPVWAGLLLSAWLVRITSSLRLGRRLRQAGLLLVPSEVSPPRVLQELEAPLPIAEVARLMPPPPEAPGEMPVQSFTNFTRHAMRPLANASVKE</sequence>
<comment type="caution">
    <text evidence="14">The sequence shown here is derived from an EMBL/GenBank/DDBJ whole genome shotgun (WGS) entry which is preliminary data.</text>
</comment>
<feature type="domain" description="Glycosyltransferase 2-like" evidence="13">
    <location>
        <begin position="210"/>
        <end position="400"/>
    </location>
</feature>
<proteinExistence type="inferred from homology"/>
<evidence type="ECO:0000256" key="12">
    <source>
        <dbReference type="SAM" id="Phobius"/>
    </source>
</evidence>
<evidence type="ECO:0000256" key="9">
    <source>
        <dbReference type="ARBA" id="ARBA00022692"/>
    </source>
</evidence>
<name>A0ABV7LJE0_9GAMM</name>
<evidence type="ECO:0000256" key="3">
    <source>
        <dbReference type="ARBA" id="ARBA00009337"/>
    </source>
</evidence>
<evidence type="ECO:0000256" key="2">
    <source>
        <dbReference type="ARBA" id="ARBA00005001"/>
    </source>
</evidence>
<feature type="transmembrane region" description="Helical" evidence="12">
    <location>
        <begin position="382"/>
        <end position="401"/>
    </location>
</feature>
<accession>A0ABV7LJE0</accession>
<keyword evidence="6" id="KW-0997">Cell inner membrane</keyword>
<dbReference type="SUPFAM" id="SSF53448">
    <property type="entry name" value="Nucleotide-diphospho-sugar transferases"/>
    <property type="match status" value="1"/>
</dbReference>
<organism evidence="14 15">
    <name type="scientific">Litchfieldella rifensis</name>
    <dbReference type="NCBI Taxonomy" id="762643"/>
    <lineage>
        <taxon>Bacteria</taxon>
        <taxon>Pseudomonadati</taxon>
        <taxon>Pseudomonadota</taxon>
        <taxon>Gammaproteobacteria</taxon>
        <taxon>Oceanospirillales</taxon>
        <taxon>Halomonadaceae</taxon>
        <taxon>Litchfieldella</taxon>
    </lineage>
</organism>
<comment type="pathway">
    <text evidence="2">Glycan metabolism; osmoregulated periplasmic glucan (OPG) biosynthesis.</text>
</comment>
<feature type="transmembrane region" description="Helical" evidence="12">
    <location>
        <begin position="60"/>
        <end position="87"/>
    </location>
</feature>
<evidence type="ECO:0000256" key="4">
    <source>
        <dbReference type="ARBA" id="ARBA00020585"/>
    </source>
</evidence>
<dbReference type="NCBIfam" id="NF003958">
    <property type="entry name" value="PRK05454.2-1"/>
    <property type="match status" value="1"/>
</dbReference>
<evidence type="ECO:0000313" key="15">
    <source>
        <dbReference type="Proteomes" id="UP001595579"/>
    </source>
</evidence>
<evidence type="ECO:0000256" key="1">
    <source>
        <dbReference type="ARBA" id="ARBA00004429"/>
    </source>
</evidence>
<dbReference type="PANTHER" id="PTHR43867">
    <property type="entry name" value="CELLULOSE SYNTHASE CATALYTIC SUBUNIT A [UDP-FORMING]"/>
    <property type="match status" value="1"/>
</dbReference>
<feature type="transmembrane region" description="Helical" evidence="12">
    <location>
        <begin position="471"/>
        <end position="489"/>
    </location>
</feature>
<dbReference type="GO" id="GO:0016757">
    <property type="term" value="F:glycosyltransferase activity"/>
    <property type="evidence" value="ECO:0007669"/>
    <property type="project" value="UniProtKB-KW"/>
</dbReference>
<evidence type="ECO:0000256" key="7">
    <source>
        <dbReference type="ARBA" id="ARBA00022676"/>
    </source>
</evidence>
<evidence type="ECO:0000313" key="14">
    <source>
        <dbReference type="EMBL" id="MFC3282276.1"/>
    </source>
</evidence>
<dbReference type="NCBIfam" id="NF003962">
    <property type="entry name" value="PRK05454.2-5"/>
    <property type="match status" value="1"/>
</dbReference>
<dbReference type="EMBL" id="JBHRUG010000002">
    <property type="protein sequence ID" value="MFC3282276.1"/>
    <property type="molecule type" value="Genomic_DNA"/>
</dbReference>
<keyword evidence="9 12" id="KW-0812">Transmembrane</keyword>
<keyword evidence="5" id="KW-1003">Cell membrane</keyword>
<evidence type="ECO:0000256" key="8">
    <source>
        <dbReference type="ARBA" id="ARBA00022679"/>
    </source>
</evidence>
<evidence type="ECO:0000256" key="10">
    <source>
        <dbReference type="ARBA" id="ARBA00022989"/>
    </source>
</evidence>
<evidence type="ECO:0000256" key="5">
    <source>
        <dbReference type="ARBA" id="ARBA00022475"/>
    </source>
</evidence>
<reference evidence="15" key="1">
    <citation type="journal article" date="2019" name="Int. J. Syst. Evol. Microbiol.">
        <title>The Global Catalogue of Microorganisms (GCM) 10K type strain sequencing project: providing services to taxonomists for standard genome sequencing and annotation.</title>
        <authorList>
            <consortium name="The Broad Institute Genomics Platform"/>
            <consortium name="The Broad Institute Genome Sequencing Center for Infectious Disease"/>
            <person name="Wu L."/>
            <person name="Ma J."/>
        </authorList>
    </citation>
    <scope>NUCLEOTIDE SEQUENCE [LARGE SCALE GENOMIC DNA]</scope>
    <source>
        <strain evidence="15">CECT 7698</strain>
    </source>
</reference>
<dbReference type="PANTHER" id="PTHR43867:SF5">
    <property type="entry name" value="GLUCANS BIOSYNTHESIS GLUCOSYLTRANSFERASE H"/>
    <property type="match status" value="1"/>
</dbReference>
<feature type="transmembrane region" description="Helical" evidence="12">
    <location>
        <begin position="548"/>
        <end position="569"/>
    </location>
</feature>
<gene>
    <name evidence="14" type="primary">mdoH</name>
    <name evidence="14" type="ORF">ACFOEV_01460</name>
</gene>
<comment type="similarity">
    <text evidence="3">Belongs to the glycosyltransferase 2 family. OpgH subfamily.</text>
</comment>
<keyword evidence="8 14" id="KW-0808">Transferase</keyword>
<dbReference type="Gene3D" id="3.90.550.10">
    <property type="entry name" value="Spore Coat Polysaccharide Biosynthesis Protein SpsA, Chain A"/>
    <property type="match status" value="1"/>
</dbReference>
<protein>
    <recommendedName>
        <fullName evidence="4">Glucans biosynthesis glucosyltransferase H</fullName>
    </recommendedName>
</protein>
<evidence type="ECO:0000259" key="13">
    <source>
        <dbReference type="Pfam" id="PF13632"/>
    </source>
</evidence>
<evidence type="ECO:0000256" key="11">
    <source>
        <dbReference type="ARBA" id="ARBA00023136"/>
    </source>
</evidence>
<dbReference type="RefSeq" id="WP_386770867.1">
    <property type="nucleotide sequence ID" value="NZ_JBHRUG010000002.1"/>
</dbReference>
<evidence type="ECO:0000256" key="6">
    <source>
        <dbReference type="ARBA" id="ARBA00022519"/>
    </source>
</evidence>
<keyword evidence="15" id="KW-1185">Reference proteome</keyword>
<keyword evidence="11 12" id="KW-0472">Membrane</keyword>